<proteinExistence type="predicted"/>
<gene>
    <name evidence="5" type="ORF">ACFSKW_11670</name>
</gene>
<dbReference type="RefSeq" id="WP_379572137.1">
    <property type="nucleotide sequence ID" value="NZ_JBHUFV010000017.1"/>
</dbReference>
<name>A0ABW4SRC3_9ACTN</name>
<dbReference type="Pfam" id="PF13439">
    <property type="entry name" value="Glyco_transf_4"/>
    <property type="match status" value="1"/>
</dbReference>
<dbReference type="InterPro" id="IPR001296">
    <property type="entry name" value="Glyco_trans_1"/>
</dbReference>
<protein>
    <submittedName>
        <fullName evidence="5">Glycosyltransferase</fullName>
    </submittedName>
</protein>
<feature type="domain" description="Glycosyltransferase subfamily 4-like N-terminal" evidence="4">
    <location>
        <begin position="13"/>
        <end position="168"/>
    </location>
</feature>
<organism evidence="5 6">
    <name type="scientific">Nonomuraea mangrovi</name>
    <dbReference type="NCBI Taxonomy" id="2316207"/>
    <lineage>
        <taxon>Bacteria</taxon>
        <taxon>Bacillati</taxon>
        <taxon>Actinomycetota</taxon>
        <taxon>Actinomycetes</taxon>
        <taxon>Streptosporangiales</taxon>
        <taxon>Streptosporangiaceae</taxon>
        <taxon>Nonomuraea</taxon>
    </lineage>
</organism>
<dbReference type="InterPro" id="IPR028098">
    <property type="entry name" value="Glyco_trans_4-like_N"/>
</dbReference>
<keyword evidence="1" id="KW-0328">Glycosyltransferase</keyword>
<feature type="domain" description="Glycosyl transferase family 1" evidence="3">
    <location>
        <begin position="180"/>
        <end position="308"/>
    </location>
</feature>
<evidence type="ECO:0000313" key="5">
    <source>
        <dbReference type="EMBL" id="MFD1932132.1"/>
    </source>
</evidence>
<dbReference type="Gene3D" id="3.40.50.2000">
    <property type="entry name" value="Glycogen Phosphorylase B"/>
    <property type="match status" value="2"/>
</dbReference>
<dbReference type="SUPFAM" id="SSF53756">
    <property type="entry name" value="UDP-Glycosyltransferase/glycogen phosphorylase"/>
    <property type="match status" value="1"/>
</dbReference>
<dbReference type="Proteomes" id="UP001597368">
    <property type="component" value="Unassembled WGS sequence"/>
</dbReference>
<accession>A0ABW4SRC3</accession>
<evidence type="ECO:0000313" key="6">
    <source>
        <dbReference type="Proteomes" id="UP001597368"/>
    </source>
</evidence>
<comment type="caution">
    <text evidence="5">The sequence shown here is derived from an EMBL/GenBank/DDBJ whole genome shotgun (WGS) entry which is preliminary data.</text>
</comment>
<dbReference type="EMBL" id="JBHUFV010000017">
    <property type="protein sequence ID" value="MFD1932132.1"/>
    <property type="molecule type" value="Genomic_DNA"/>
</dbReference>
<keyword evidence="6" id="KW-1185">Reference proteome</keyword>
<dbReference type="Pfam" id="PF00534">
    <property type="entry name" value="Glycos_transf_1"/>
    <property type="match status" value="1"/>
</dbReference>
<evidence type="ECO:0000256" key="1">
    <source>
        <dbReference type="ARBA" id="ARBA00022676"/>
    </source>
</evidence>
<sequence>MKVLHVITGLAAGGAEQQLRALLPYMNARCEVAVLTGLGVMAEAIRKAGVPVHQLDMHGNRDVRAVGRLARLMRAGRYEVVHAHLYRACVYGRLAARLANVPAIVATEHSIGYERIEGRRITMAIRQLYLASELLGHTTVAVSRAVADRLVAWGIPRSRIVVIANGIDGAAFGYDPRLRQRTRAALGLPMDAFVVGGVGRLEHGKRFDLLIEAMKSAGDAEDPRMVLLLVGAGSLRRRLEALARAIGVERRVIFTGESADMRGMLSAMDVLAAPSEEETFGLAAVEALAAGLPVLYGTCPAIDDLPRDAAPGARRVTQGELGAEIRALAAARPARLAPPGAVRLYDIRHQVDQLEALYRRLLGATANKE</sequence>
<evidence type="ECO:0000259" key="4">
    <source>
        <dbReference type="Pfam" id="PF13439"/>
    </source>
</evidence>
<dbReference type="PANTHER" id="PTHR12526">
    <property type="entry name" value="GLYCOSYLTRANSFERASE"/>
    <property type="match status" value="1"/>
</dbReference>
<dbReference type="PANTHER" id="PTHR12526:SF635">
    <property type="entry name" value="GLYCOSYL TRANSFERASE GROUP 1"/>
    <property type="match status" value="1"/>
</dbReference>
<evidence type="ECO:0000256" key="2">
    <source>
        <dbReference type="ARBA" id="ARBA00022679"/>
    </source>
</evidence>
<evidence type="ECO:0000259" key="3">
    <source>
        <dbReference type="Pfam" id="PF00534"/>
    </source>
</evidence>
<reference evidence="6" key="1">
    <citation type="journal article" date="2019" name="Int. J. Syst. Evol. Microbiol.">
        <title>The Global Catalogue of Microorganisms (GCM) 10K type strain sequencing project: providing services to taxonomists for standard genome sequencing and annotation.</title>
        <authorList>
            <consortium name="The Broad Institute Genomics Platform"/>
            <consortium name="The Broad Institute Genome Sequencing Center for Infectious Disease"/>
            <person name="Wu L."/>
            <person name="Ma J."/>
        </authorList>
    </citation>
    <scope>NUCLEOTIDE SEQUENCE [LARGE SCALE GENOMIC DNA]</scope>
    <source>
        <strain evidence="6">ICMP 6774ER</strain>
    </source>
</reference>
<keyword evidence="2" id="KW-0808">Transferase</keyword>